<proteinExistence type="predicted"/>
<keyword evidence="5" id="KW-1185">Reference proteome</keyword>
<organism evidence="4 5">
    <name type="scientific">Pristionchus entomophagus</name>
    <dbReference type="NCBI Taxonomy" id="358040"/>
    <lineage>
        <taxon>Eukaryota</taxon>
        <taxon>Metazoa</taxon>
        <taxon>Ecdysozoa</taxon>
        <taxon>Nematoda</taxon>
        <taxon>Chromadorea</taxon>
        <taxon>Rhabditida</taxon>
        <taxon>Rhabditina</taxon>
        <taxon>Diplogasteromorpha</taxon>
        <taxon>Diplogasteroidea</taxon>
        <taxon>Neodiplogasteridae</taxon>
        <taxon>Pristionchus</taxon>
    </lineage>
</organism>
<comment type="caution">
    <text evidence="4">The sequence shown here is derived from an EMBL/GenBank/DDBJ whole genome shotgun (WGS) entry which is preliminary data.</text>
</comment>
<dbReference type="InterPro" id="IPR001245">
    <property type="entry name" value="Ser-Thr/Tyr_kinase_cat_dom"/>
</dbReference>
<reference evidence="4" key="1">
    <citation type="submission" date="2023-10" db="EMBL/GenBank/DDBJ databases">
        <title>Genome assembly of Pristionchus species.</title>
        <authorList>
            <person name="Yoshida K."/>
            <person name="Sommer R.J."/>
        </authorList>
    </citation>
    <scope>NUCLEOTIDE SEQUENCE</scope>
    <source>
        <strain evidence="4">RS0144</strain>
    </source>
</reference>
<dbReference type="Pfam" id="PF07714">
    <property type="entry name" value="PK_Tyr_Ser-Thr"/>
    <property type="match status" value="1"/>
</dbReference>
<dbReference type="InterPro" id="IPR050198">
    <property type="entry name" value="Non-receptor_tyrosine_kinases"/>
</dbReference>
<dbReference type="SUPFAM" id="SSF56112">
    <property type="entry name" value="Protein kinase-like (PK-like)"/>
    <property type="match status" value="1"/>
</dbReference>
<evidence type="ECO:0000256" key="1">
    <source>
        <dbReference type="ARBA" id="ARBA00022741"/>
    </source>
</evidence>
<evidence type="ECO:0000313" key="4">
    <source>
        <dbReference type="EMBL" id="GMS98620.1"/>
    </source>
</evidence>
<feature type="domain" description="Protein kinase" evidence="3">
    <location>
        <begin position="1"/>
        <end position="136"/>
    </location>
</feature>
<sequence length="136" mass="15513">KHGQHTDEREKMVYLYEASRGLFYLHQKLCVHRDLAARHCLISAHGQIKIAHFDRAWLIDPDYYNKDDEISMNKAASNAPVRWRAPETLHEDAQTFSCASDIRAFGVVAYEVFSNGMAPWPADPDEEVAARIRKGG</sequence>
<dbReference type="GO" id="GO:0005524">
    <property type="term" value="F:ATP binding"/>
    <property type="evidence" value="ECO:0007669"/>
    <property type="project" value="UniProtKB-KW"/>
</dbReference>
<dbReference type="InterPro" id="IPR000719">
    <property type="entry name" value="Prot_kinase_dom"/>
</dbReference>
<gene>
    <name evidence="4" type="ORF">PENTCL1PPCAC_20795</name>
</gene>
<evidence type="ECO:0000256" key="2">
    <source>
        <dbReference type="ARBA" id="ARBA00022840"/>
    </source>
</evidence>
<feature type="non-terminal residue" evidence="4">
    <location>
        <position position="1"/>
    </location>
</feature>
<name>A0AAV5TVP9_9BILA</name>
<dbReference type="SMART" id="SM00219">
    <property type="entry name" value="TyrKc"/>
    <property type="match status" value="1"/>
</dbReference>
<dbReference type="AlphaFoldDB" id="A0AAV5TVP9"/>
<evidence type="ECO:0000259" key="3">
    <source>
        <dbReference type="PROSITE" id="PS50011"/>
    </source>
</evidence>
<feature type="non-terminal residue" evidence="4">
    <location>
        <position position="136"/>
    </location>
</feature>
<keyword evidence="1" id="KW-0547">Nucleotide-binding</keyword>
<dbReference type="PANTHER" id="PTHR24418">
    <property type="entry name" value="TYROSINE-PROTEIN KINASE"/>
    <property type="match status" value="1"/>
</dbReference>
<dbReference type="Gene3D" id="1.10.510.10">
    <property type="entry name" value="Transferase(Phosphotransferase) domain 1"/>
    <property type="match status" value="1"/>
</dbReference>
<dbReference type="Proteomes" id="UP001432027">
    <property type="component" value="Unassembled WGS sequence"/>
</dbReference>
<dbReference type="PROSITE" id="PS50011">
    <property type="entry name" value="PROTEIN_KINASE_DOM"/>
    <property type="match status" value="1"/>
</dbReference>
<accession>A0AAV5TVP9</accession>
<dbReference type="EMBL" id="BTSX01000005">
    <property type="protein sequence ID" value="GMS98620.1"/>
    <property type="molecule type" value="Genomic_DNA"/>
</dbReference>
<dbReference type="InterPro" id="IPR011009">
    <property type="entry name" value="Kinase-like_dom_sf"/>
</dbReference>
<protein>
    <recommendedName>
        <fullName evidence="3">Protein kinase domain-containing protein</fullName>
    </recommendedName>
</protein>
<dbReference type="InterPro" id="IPR020635">
    <property type="entry name" value="Tyr_kinase_cat_dom"/>
</dbReference>
<keyword evidence="2" id="KW-0067">ATP-binding</keyword>
<evidence type="ECO:0000313" key="5">
    <source>
        <dbReference type="Proteomes" id="UP001432027"/>
    </source>
</evidence>
<dbReference type="GO" id="GO:0004713">
    <property type="term" value="F:protein tyrosine kinase activity"/>
    <property type="evidence" value="ECO:0007669"/>
    <property type="project" value="InterPro"/>
</dbReference>